<reference evidence="2 3" key="1">
    <citation type="submission" date="2021-06" db="EMBL/GenBank/DDBJ databases">
        <authorList>
            <person name="Palmer J.M."/>
        </authorList>
    </citation>
    <scope>NUCLEOTIDE SEQUENCE [LARGE SCALE GENOMIC DNA]</scope>
    <source>
        <strain evidence="2 3">XC_2019</strain>
        <tissue evidence="2">Muscle</tissue>
    </source>
</reference>
<dbReference type="EMBL" id="JAHRIN010038570">
    <property type="protein sequence ID" value="MEQ2204980.1"/>
    <property type="molecule type" value="Genomic_DNA"/>
</dbReference>
<proteinExistence type="predicted"/>
<dbReference type="Proteomes" id="UP001434883">
    <property type="component" value="Unassembled WGS sequence"/>
</dbReference>
<accession>A0ABV0RA51</accession>
<protein>
    <submittedName>
        <fullName evidence="2">Uncharacterized protein</fullName>
    </submittedName>
</protein>
<name>A0ABV0RA51_9TELE</name>
<gene>
    <name evidence="2" type="ORF">XENOCAPTIV_022296</name>
</gene>
<evidence type="ECO:0000256" key="1">
    <source>
        <dbReference type="SAM" id="MobiDB-lite"/>
    </source>
</evidence>
<evidence type="ECO:0000313" key="2">
    <source>
        <dbReference type="EMBL" id="MEQ2204980.1"/>
    </source>
</evidence>
<sequence>MFRQTGQALQDMNPDSEETARLVEEHDALVDEEDEGFSELSADPTVLDMVVSSGTSSMLSEAGDTSNETMVSNSNLLLLCTSCMFTYFIKSKASVRWFLRF</sequence>
<evidence type="ECO:0000313" key="3">
    <source>
        <dbReference type="Proteomes" id="UP001434883"/>
    </source>
</evidence>
<feature type="compositionally biased region" description="Polar residues" evidence="1">
    <location>
        <begin position="1"/>
        <end position="10"/>
    </location>
</feature>
<organism evidence="2 3">
    <name type="scientific">Xenoophorus captivus</name>
    <dbReference type="NCBI Taxonomy" id="1517983"/>
    <lineage>
        <taxon>Eukaryota</taxon>
        <taxon>Metazoa</taxon>
        <taxon>Chordata</taxon>
        <taxon>Craniata</taxon>
        <taxon>Vertebrata</taxon>
        <taxon>Euteleostomi</taxon>
        <taxon>Actinopterygii</taxon>
        <taxon>Neopterygii</taxon>
        <taxon>Teleostei</taxon>
        <taxon>Neoteleostei</taxon>
        <taxon>Acanthomorphata</taxon>
        <taxon>Ovalentaria</taxon>
        <taxon>Atherinomorphae</taxon>
        <taxon>Cyprinodontiformes</taxon>
        <taxon>Goodeidae</taxon>
        <taxon>Xenoophorus</taxon>
    </lineage>
</organism>
<keyword evidence="3" id="KW-1185">Reference proteome</keyword>
<feature type="region of interest" description="Disordered" evidence="1">
    <location>
        <begin position="1"/>
        <end position="20"/>
    </location>
</feature>
<comment type="caution">
    <text evidence="2">The sequence shown here is derived from an EMBL/GenBank/DDBJ whole genome shotgun (WGS) entry which is preliminary data.</text>
</comment>